<dbReference type="SUPFAM" id="SSF53448">
    <property type="entry name" value="Nucleotide-diphospho-sugar transferases"/>
    <property type="match status" value="1"/>
</dbReference>
<keyword evidence="2" id="KW-0328">Glycosyltransferase</keyword>
<evidence type="ECO:0000259" key="1">
    <source>
        <dbReference type="Pfam" id="PF00535"/>
    </source>
</evidence>
<dbReference type="EMBL" id="JAHHHV010000034">
    <property type="protein sequence ID" value="MBW4465215.1"/>
    <property type="molecule type" value="Genomic_DNA"/>
</dbReference>
<reference evidence="2" key="2">
    <citation type="journal article" date="2022" name="Microbiol. Resour. Announc.">
        <title>Metagenome Sequencing to Explore Phylogenomics of Terrestrial Cyanobacteria.</title>
        <authorList>
            <person name="Ward R.D."/>
            <person name="Stajich J.E."/>
            <person name="Johansen J.R."/>
            <person name="Huntemann M."/>
            <person name="Clum A."/>
            <person name="Foster B."/>
            <person name="Foster B."/>
            <person name="Roux S."/>
            <person name="Palaniappan K."/>
            <person name="Varghese N."/>
            <person name="Mukherjee S."/>
            <person name="Reddy T.B.K."/>
            <person name="Daum C."/>
            <person name="Copeland A."/>
            <person name="Chen I.A."/>
            <person name="Ivanova N.N."/>
            <person name="Kyrpides N.C."/>
            <person name="Shapiro N."/>
            <person name="Eloe-Fadrosh E.A."/>
            <person name="Pietrasiak N."/>
        </authorList>
    </citation>
    <scope>NUCLEOTIDE SEQUENCE</scope>
    <source>
        <strain evidence="2">GSE-TBD4-15B</strain>
    </source>
</reference>
<dbReference type="Gene3D" id="3.90.550.10">
    <property type="entry name" value="Spore Coat Polysaccharide Biosynthesis Protein SpsA, Chain A"/>
    <property type="match status" value="1"/>
</dbReference>
<comment type="caution">
    <text evidence="2">The sequence shown here is derived from an EMBL/GenBank/DDBJ whole genome shotgun (WGS) entry which is preliminary data.</text>
</comment>
<dbReference type="InterPro" id="IPR029044">
    <property type="entry name" value="Nucleotide-diphossugar_trans"/>
</dbReference>
<protein>
    <submittedName>
        <fullName evidence="2">Glycosyltransferase</fullName>
        <ecNumber evidence="2">2.4.-.-</ecNumber>
    </submittedName>
</protein>
<dbReference type="InterPro" id="IPR001173">
    <property type="entry name" value="Glyco_trans_2-like"/>
</dbReference>
<dbReference type="PANTHER" id="PTHR43685">
    <property type="entry name" value="GLYCOSYLTRANSFERASE"/>
    <property type="match status" value="1"/>
</dbReference>
<evidence type="ECO:0000313" key="3">
    <source>
        <dbReference type="Proteomes" id="UP000707356"/>
    </source>
</evidence>
<name>A0A951PA67_9CYAN</name>
<evidence type="ECO:0000313" key="2">
    <source>
        <dbReference type="EMBL" id="MBW4465215.1"/>
    </source>
</evidence>
<accession>A0A951PA67</accession>
<reference evidence="2" key="1">
    <citation type="submission" date="2021-05" db="EMBL/GenBank/DDBJ databases">
        <authorList>
            <person name="Pietrasiak N."/>
            <person name="Ward R."/>
            <person name="Stajich J.E."/>
            <person name="Kurbessoian T."/>
        </authorList>
    </citation>
    <scope>NUCLEOTIDE SEQUENCE</scope>
    <source>
        <strain evidence="2">GSE-TBD4-15B</strain>
    </source>
</reference>
<keyword evidence="2" id="KW-0808">Transferase</keyword>
<dbReference type="Proteomes" id="UP000707356">
    <property type="component" value="Unassembled WGS sequence"/>
</dbReference>
<dbReference type="PANTHER" id="PTHR43685:SF11">
    <property type="entry name" value="GLYCOSYLTRANSFERASE TAGX-RELATED"/>
    <property type="match status" value="1"/>
</dbReference>
<dbReference type="AlphaFoldDB" id="A0A951PA67"/>
<dbReference type="EC" id="2.4.-.-" evidence="2"/>
<gene>
    <name evidence="2" type="ORF">KME07_07210</name>
</gene>
<feature type="domain" description="Glycosyltransferase 2-like" evidence="1">
    <location>
        <begin position="5"/>
        <end position="111"/>
    </location>
</feature>
<organism evidence="2 3">
    <name type="scientific">Pegethrix bostrychoides GSE-TBD4-15B</name>
    <dbReference type="NCBI Taxonomy" id="2839662"/>
    <lineage>
        <taxon>Bacteria</taxon>
        <taxon>Bacillati</taxon>
        <taxon>Cyanobacteriota</taxon>
        <taxon>Cyanophyceae</taxon>
        <taxon>Oculatellales</taxon>
        <taxon>Oculatellaceae</taxon>
        <taxon>Pegethrix</taxon>
    </lineage>
</organism>
<dbReference type="GO" id="GO:0016757">
    <property type="term" value="F:glycosyltransferase activity"/>
    <property type="evidence" value="ECO:0007669"/>
    <property type="project" value="UniProtKB-KW"/>
</dbReference>
<proteinExistence type="predicted"/>
<dbReference type="InterPro" id="IPR050834">
    <property type="entry name" value="Glycosyltransf_2"/>
</dbReference>
<dbReference type="Pfam" id="PF00535">
    <property type="entry name" value="Glycos_transf_2"/>
    <property type="match status" value="1"/>
</dbReference>
<sequence length="326" mass="36616">MPRVTVVIPAYNGAQFIGAALESLLAQTRPAEQIIVVNDGSEDETAAVLQAYAAQICIINQPNLGVAAARNRGLAAAEGEFVAFLDQDDLLLPNKLKLQVDCLAQHPTAGLLHSGWRLVDEAGQTLSDVEPWRDLPVLDAAGWIRRMPVLFSAMLFRRDWLMRVGGLSSRFKQVCDVELVQRLVLAGCESIWLPQITVLYRQHSGNDSRNTLVQAAECWAVQDELFARPDLPLELRQLESESRYYNAVWIAWRLYHTQRLAEMTHYLEIAFRYRPGTWTEAMLQWIELFKTYEASYGKSLDLAALIGSAEWQAMTAKLLKLQAASS</sequence>